<dbReference type="Gene3D" id="3.20.20.80">
    <property type="entry name" value="Glycosidases"/>
    <property type="match status" value="1"/>
</dbReference>
<dbReference type="Proteomes" id="UP001652445">
    <property type="component" value="Unassembled WGS sequence"/>
</dbReference>
<dbReference type="InterPro" id="IPR013738">
    <property type="entry name" value="Beta_galactosidase_Trimer"/>
</dbReference>
<proteinExistence type="inferred from homology"/>
<evidence type="ECO:0000259" key="9">
    <source>
        <dbReference type="Pfam" id="PF08532"/>
    </source>
</evidence>
<dbReference type="EC" id="3.2.1.23" evidence="3"/>
<dbReference type="RefSeq" id="WP_262688838.1">
    <property type="nucleotide sequence ID" value="NZ_JAOQIO010000125.1"/>
</dbReference>
<dbReference type="Pfam" id="PF08532">
    <property type="entry name" value="Glyco_hydro_42M"/>
    <property type="match status" value="1"/>
</dbReference>
<keyword evidence="6" id="KW-0862">Zinc</keyword>
<feature type="domain" description="Beta-galactosidase trimerisation" evidence="9">
    <location>
        <begin position="388"/>
        <end position="605"/>
    </location>
</feature>
<dbReference type="Pfam" id="PF02449">
    <property type="entry name" value="Glyco_hydro_42"/>
    <property type="match status" value="1"/>
</dbReference>
<evidence type="ECO:0000256" key="5">
    <source>
        <dbReference type="ARBA" id="ARBA00022801"/>
    </source>
</evidence>
<evidence type="ECO:0000256" key="2">
    <source>
        <dbReference type="ARBA" id="ARBA00005940"/>
    </source>
</evidence>
<accession>A0ABT2UU41</accession>
<evidence type="ECO:0000313" key="10">
    <source>
        <dbReference type="EMBL" id="MCU6798164.1"/>
    </source>
</evidence>
<organism evidence="10 11">
    <name type="scientific">Paenibacillus baimaensis</name>
    <dbReference type="NCBI Taxonomy" id="2982185"/>
    <lineage>
        <taxon>Bacteria</taxon>
        <taxon>Bacillati</taxon>
        <taxon>Bacillota</taxon>
        <taxon>Bacilli</taxon>
        <taxon>Bacillales</taxon>
        <taxon>Paenibacillaceae</taxon>
        <taxon>Paenibacillus</taxon>
    </lineage>
</organism>
<dbReference type="SUPFAM" id="SSF52317">
    <property type="entry name" value="Class I glutamine amidotransferase-like"/>
    <property type="match status" value="1"/>
</dbReference>
<evidence type="ECO:0000256" key="3">
    <source>
        <dbReference type="ARBA" id="ARBA00012756"/>
    </source>
</evidence>
<evidence type="ECO:0000256" key="1">
    <source>
        <dbReference type="ARBA" id="ARBA00001412"/>
    </source>
</evidence>
<keyword evidence="11" id="KW-1185">Reference proteome</keyword>
<sequence length="677" mass="77576">MIYVGTNYHPHDWPRERWPVDIRMMKESGFNLVRLGHLCWDSFEPSEGNYNFAWFDEIMDLFADAGFKVVLDIATRPAPTWLHKKYPVIDITDRHRNRLHAVHRYMEDVGNPVFQEYAYGFAETLTKRYAGHSALYALGLCNEVGSGIPTFSEEARQRYMQWLKAKYGSIEELNGAWAAQRWSRKLSSFEDVEFPVSGDMNGAPERMLDMRRFFSDEQLTYLQGLSDIVRKYAPDVRETTNHWGENPVLGFDYLKEYKQIFDLPGIGFYPGVNPEDRNALFGACLTMNHRISEKDEPIWCLEFQTGSFGAYAPPKGVLRMYAYLSMLFRSEAICAWTWRSMLGGEEQYLFGLLDHDGLPGRKLDEFRQFAQEMEKLKSIGLPYLPKPEIALAYSFESFKVSENQRGYYKTTYLEQMMQTFLALDEDNVDCNIVNLRHIEKNYKLLLVPGHCIMDEASAQTIRAFVDKGGTVIMTAYSAKVDEHNTVFGTSMPGRLSDVFGIRANAFERPVYHYSDTNEGGLQKQKMNIRRETPKIKIHDSILDFPIDYYEILEPSSAEVLATFTNLESELPAVSVNAYGKGKAVYVAVPAQYELIQALLNHFYVQLDVKKGPETPKGVTARQVGDSVLYVNTTSSEQCINLPATGEGKISGRMYETTLHLDPYEVEVIVKEEKDDHE</sequence>
<reference evidence="10 11" key="1">
    <citation type="submission" date="2022-09" db="EMBL/GenBank/DDBJ databases">
        <authorList>
            <person name="Han X.L."/>
            <person name="Wang Q."/>
            <person name="Lu T."/>
        </authorList>
    </citation>
    <scope>NUCLEOTIDE SEQUENCE [LARGE SCALE GENOMIC DNA]</scope>
    <source>
        <strain evidence="10 11">WQ 127069</strain>
    </source>
</reference>
<keyword evidence="4" id="KW-0479">Metal-binding</keyword>
<evidence type="ECO:0000256" key="4">
    <source>
        <dbReference type="ARBA" id="ARBA00022723"/>
    </source>
</evidence>
<dbReference type="PANTHER" id="PTHR36447">
    <property type="entry name" value="BETA-GALACTOSIDASE GANA"/>
    <property type="match status" value="1"/>
</dbReference>
<name>A0ABT2UU41_9BACL</name>
<dbReference type="InterPro" id="IPR003476">
    <property type="entry name" value="Glyco_hydro_42"/>
</dbReference>
<dbReference type="PANTHER" id="PTHR36447:SF2">
    <property type="entry name" value="BETA-GALACTOSIDASE YESZ"/>
    <property type="match status" value="1"/>
</dbReference>
<evidence type="ECO:0000259" key="8">
    <source>
        <dbReference type="Pfam" id="PF02449"/>
    </source>
</evidence>
<comment type="catalytic activity">
    <reaction evidence="1">
        <text>Hydrolysis of terminal non-reducing beta-D-galactose residues in beta-D-galactosides.</text>
        <dbReference type="EC" id="3.2.1.23"/>
    </reaction>
</comment>
<evidence type="ECO:0000256" key="6">
    <source>
        <dbReference type="ARBA" id="ARBA00022833"/>
    </source>
</evidence>
<keyword evidence="5" id="KW-0378">Hydrolase</keyword>
<dbReference type="Gene3D" id="3.40.50.880">
    <property type="match status" value="1"/>
</dbReference>
<evidence type="ECO:0000256" key="7">
    <source>
        <dbReference type="ARBA" id="ARBA00023295"/>
    </source>
</evidence>
<dbReference type="SUPFAM" id="SSF51445">
    <property type="entry name" value="(Trans)glycosidases"/>
    <property type="match status" value="1"/>
</dbReference>
<evidence type="ECO:0000313" key="11">
    <source>
        <dbReference type="Proteomes" id="UP001652445"/>
    </source>
</evidence>
<keyword evidence="7" id="KW-0326">Glycosidase</keyword>
<feature type="domain" description="Glycoside hydrolase family 42 N-terminal" evidence="8">
    <location>
        <begin position="8"/>
        <end position="376"/>
    </location>
</feature>
<dbReference type="InterPro" id="IPR017853">
    <property type="entry name" value="GH"/>
</dbReference>
<protein>
    <recommendedName>
        <fullName evidence="3">beta-galactosidase</fullName>
        <ecNumber evidence="3">3.2.1.23</ecNumber>
    </recommendedName>
</protein>
<dbReference type="EMBL" id="JAOQIO010000125">
    <property type="protein sequence ID" value="MCU6798164.1"/>
    <property type="molecule type" value="Genomic_DNA"/>
</dbReference>
<gene>
    <name evidence="10" type="ORF">OB236_39160</name>
</gene>
<dbReference type="InterPro" id="IPR029062">
    <property type="entry name" value="Class_I_gatase-like"/>
</dbReference>
<comment type="caution">
    <text evidence="10">The sequence shown here is derived from an EMBL/GenBank/DDBJ whole genome shotgun (WGS) entry which is preliminary data.</text>
</comment>
<dbReference type="InterPro" id="IPR013529">
    <property type="entry name" value="Glyco_hydro_42_N"/>
</dbReference>
<comment type="similarity">
    <text evidence="2">Belongs to the glycosyl hydrolase 42 family.</text>
</comment>
<dbReference type="CDD" id="cd03143">
    <property type="entry name" value="A4_beta-galactosidase_middle_domain"/>
    <property type="match status" value="1"/>
</dbReference>